<feature type="compositionally biased region" description="Low complexity" evidence="1">
    <location>
        <begin position="861"/>
        <end position="888"/>
    </location>
</feature>
<dbReference type="VEuPathDB" id="CryptoDB:Cvel_15207"/>
<feature type="compositionally biased region" description="Basic and acidic residues" evidence="1">
    <location>
        <begin position="146"/>
        <end position="155"/>
    </location>
</feature>
<feature type="region of interest" description="Disordered" evidence="1">
    <location>
        <begin position="135"/>
        <end position="218"/>
    </location>
</feature>
<protein>
    <submittedName>
        <fullName evidence="2">Uncharacterized protein</fullName>
    </submittedName>
</protein>
<evidence type="ECO:0000313" key="2">
    <source>
        <dbReference type="EMBL" id="CUC09049.1"/>
    </source>
</evidence>
<feature type="compositionally biased region" description="Basic and acidic residues" evidence="1">
    <location>
        <begin position="786"/>
        <end position="805"/>
    </location>
</feature>
<feature type="region of interest" description="Disordered" evidence="1">
    <location>
        <begin position="624"/>
        <end position="645"/>
    </location>
</feature>
<gene>
    <name evidence="2" type="ORF">Cvel_15207.t2.CR1</name>
</gene>
<feature type="compositionally biased region" description="Polar residues" evidence="1">
    <location>
        <begin position="135"/>
        <end position="145"/>
    </location>
</feature>
<organism evidence="2">
    <name type="scientific">Chromera velia CCMP2878</name>
    <dbReference type="NCBI Taxonomy" id="1169474"/>
    <lineage>
        <taxon>Eukaryota</taxon>
        <taxon>Sar</taxon>
        <taxon>Alveolata</taxon>
        <taxon>Colpodellida</taxon>
        <taxon>Chromeraceae</taxon>
        <taxon>Chromera</taxon>
    </lineage>
</organism>
<dbReference type="AlphaFoldDB" id="A0A0K6S647"/>
<feature type="region of interest" description="Disordered" evidence="1">
    <location>
        <begin position="76"/>
        <end position="98"/>
    </location>
</feature>
<dbReference type="EMBL" id="CDMZ01000125">
    <property type="protein sequence ID" value="CUC09049.1"/>
    <property type="molecule type" value="Genomic_DNA"/>
</dbReference>
<feature type="compositionally biased region" description="Low complexity" evidence="1">
    <location>
        <begin position="319"/>
        <end position="337"/>
    </location>
</feature>
<feature type="region of interest" description="Disordered" evidence="1">
    <location>
        <begin position="270"/>
        <end position="341"/>
    </location>
</feature>
<reference evidence="2" key="1">
    <citation type="submission" date="2014-11" db="EMBL/GenBank/DDBJ databases">
        <title>Molecular phylogeny of cliff fern family Woodsiaceae with morphological implications.</title>
        <authorList>
            <person name="Shao Y.-Z."/>
            <person name="Wei R."/>
            <person name="Zhang X.-C."/>
        </authorList>
    </citation>
    <scope>NUCLEOTIDE SEQUENCE</scope>
</reference>
<sequence>MRLENALPSYSEHPESITISLSDLSDVPRDQFFDAISEEFATRYLEHLGISNTKQNRNILAHAVPMDKCEFKAQFSTKGGGKTTAESITVVPPNNRPPADELTGRLPIEAEFIDVRPPPVRPYRRSLEGDRQFLLSTEFPSQLQPQERERERERTAGGTSEMPHAASPLRHPPADQPAPMSFAQLGGGGGGAHPQTPSGAVEGLEGAGRGAEEGAGAEVTPEMSEFFYHIREKTKVEAADLQQKMHRAQMLRQHQQALQQKHSMITAAAGGAQEGGETGRTGARSPLCNSPSRLMKTPTSRASPLAGALSRKSIGFGIPRSPSPRNLRLSSPSPSTSPKKKRLLGAAGLGIAPVDLAVRRREMERNSESVSSLLTELKEKFIFPFAAVRKGKVPPNARSEVLRSLHVAPFRVQQQMVEFAWVRLPVQLLTLRTIEFPEEELIRGLCCSEVVSGAALLFAHLLYWRLFGYMHQRTEHGVGGALPKSGQQCVHVALQAAFAHLHAIGKLQPPTATGSGPLLLAAAMLSMKAAVESIFETSFPSLLGDPLCRRAVIERLNILFAHLLDPDATLSSFPALEIQGGAPIRHKIGLSHSVGLTMVPDKEGAVLDVEKQIAGANLGSASIGESVKGPGSHDGKGEEEEKSSFVVKASTLNKKRFFRTSPVTHQVITSHGHSMEAMTRMLLLRSAHGPPFPFNLDFLRSEAILRREGLKGSSGRGVGDAASQSVKRRGVGTTAKKAGGLEEHAVTFPSEPSNLVGLSTSTCNRPATQILKTAQKRAAAAAMAKKAAEESPSHQSESLKTDSRKQAGQWRTDGELQFPSALDRVRREWHRPEHLISQAPLRTRARRERLAGQVKQSVFQGLPSASGGGPHAATPPTGPPTLDLPTGADAGVDGATVNEAPSPRSPRSPSGGASPRRLGGKSPKKEAEGEGEKGVQQGDAETEAEGKEGTKVLEEDREEMGEEEDGAGFESDDYKLGGLAEGLLEGLAEGTDTLEHFVTRASSLLLVAFKRLGITPQTI</sequence>
<feature type="region of interest" description="Disordered" evidence="1">
    <location>
        <begin position="709"/>
        <end position="761"/>
    </location>
</feature>
<evidence type="ECO:0000256" key="1">
    <source>
        <dbReference type="SAM" id="MobiDB-lite"/>
    </source>
</evidence>
<proteinExistence type="predicted"/>
<feature type="compositionally biased region" description="Basic and acidic residues" evidence="1">
    <location>
        <begin position="944"/>
        <end position="954"/>
    </location>
</feature>
<feature type="compositionally biased region" description="Polar residues" evidence="1">
    <location>
        <begin position="750"/>
        <end position="761"/>
    </location>
</feature>
<feature type="region of interest" description="Disordered" evidence="1">
    <location>
        <begin position="860"/>
        <end position="974"/>
    </location>
</feature>
<feature type="compositionally biased region" description="Polar residues" evidence="1">
    <location>
        <begin position="287"/>
        <end position="302"/>
    </location>
</feature>
<feature type="compositionally biased region" description="Basic and acidic residues" evidence="1">
    <location>
        <begin position="923"/>
        <end position="933"/>
    </location>
</feature>
<name>A0A0K6S647_9ALVE</name>
<feature type="compositionally biased region" description="Acidic residues" evidence="1">
    <location>
        <begin position="955"/>
        <end position="971"/>
    </location>
</feature>
<feature type="region of interest" description="Disordered" evidence="1">
    <location>
        <begin position="781"/>
        <end position="816"/>
    </location>
</feature>
<feature type="compositionally biased region" description="Low complexity" evidence="1">
    <location>
        <begin position="900"/>
        <end position="921"/>
    </location>
</feature>
<accession>A0A0K6S647</accession>